<dbReference type="KEGG" id="ppr:PBPRA1899"/>
<protein>
    <recommendedName>
        <fullName evidence="1">N-acetyltransferase domain-containing protein</fullName>
    </recommendedName>
</protein>
<dbReference type="EMBL" id="CR378669">
    <property type="protein sequence ID" value="CAG20303.1"/>
    <property type="molecule type" value="Genomic_DNA"/>
</dbReference>
<keyword evidence="3" id="KW-1185">Reference proteome</keyword>
<evidence type="ECO:0000259" key="1">
    <source>
        <dbReference type="PROSITE" id="PS51186"/>
    </source>
</evidence>
<dbReference type="PROSITE" id="PS51186">
    <property type="entry name" value="GNAT"/>
    <property type="match status" value="1"/>
</dbReference>
<dbReference type="Proteomes" id="UP000000593">
    <property type="component" value="Chromosome 1"/>
</dbReference>
<dbReference type="AlphaFoldDB" id="Q6LQX3"/>
<sequence>MLVRRRFKGMGNCRYSLFTHDGENISLINSYDTWADVVLNTAGINLHSVTDHIYIVDHHALEGDDDVFVVKPSQGIKSTGHRRQCYLDDLCLTPINLLDIGELMEVLPIPEAKFILAPLGESKPVLDELVHQGEDRKLNAQICDMAAMRYSPITRFLEPNNDVCLQLYLEDRIVAIASFSRYVEDHRFPFSKHEISYELALHTVFVKPEYRNIGLATSLSKAIITIVKHDMKRVQKVLSVGNLRLSPWFSAIALSAGGEAICDQISEAFVEANEDVYDELEEKGLKVTYQEPIICVESLA</sequence>
<evidence type="ECO:0000313" key="3">
    <source>
        <dbReference type="Proteomes" id="UP000000593"/>
    </source>
</evidence>
<proteinExistence type="predicted"/>
<organism evidence="2 3">
    <name type="scientific">Photobacterium profundum (strain SS9)</name>
    <dbReference type="NCBI Taxonomy" id="298386"/>
    <lineage>
        <taxon>Bacteria</taxon>
        <taxon>Pseudomonadati</taxon>
        <taxon>Pseudomonadota</taxon>
        <taxon>Gammaproteobacteria</taxon>
        <taxon>Vibrionales</taxon>
        <taxon>Vibrionaceae</taxon>
        <taxon>Photobacterium</taxon>
    </lineage>
</organism>
<dbReference type="Pfam" id="PF00583">
    <property type="entry name" value="Acetyltransf_1"/>
    <property type="match status" value="1"/>
</dbReference>
<dbReference type="Gene3D" id="3.40.630.30">
    <property type="match status" value="1"/>
</dbReference>
<reference evidence="3" key="1">
    <citation type="journal article" date="2005" name="Science">
        <title>Life at depth: Photobacterium profundum genome sequence and expression analysis.</title>
        <authorList>
            <person name="Vezzi A."/>
            <person name="Campanaro S."/>
            <person name="D'Angelo M."/>
            <person name="Simonato F."/>
            <person name="Vitulo N."/>
            <person name="Lauro F.M."/>
            <person name="Cestaro A."/>
            <person name="Malacrida G."/>
            <person name="Simionati B."/>
            <person name="Cannata N."/>
            <person name="Romualdi C."/>
            <person name="Bartlett D.H."/>
            <person name="Valle G."/>
        </authorList>
    </citation>
    <scope>NUCLEOTIDE SEQUENCE [LARGE SCALE GENOMIC DNA]</scope>
    <source>
        <strain evidence="3">ATCC BAA-1253 / SS9</strain>
    </source>
</reference>
<dbReference type="InterPro" id="IPR016181">
    <property type="entry name" value="Acyl_CoA_acyltransferase"/>
</dbReference>
<name>Q6LQX3_PHOPR</name>
<evidence type="ECO:0000313" key="2">
    <source>
        <dbReference type="EMBL" id="CAG20303.1"/>
    </source>
</evidence>
<dbReference type="GO" id="GO:0016747">
    <property type="term" value="F:acyltransferase activity, transferring groups other than amino-acyl groups"/>
    <property type="evidence" value="ECO:0007669"/>
    <property type="project" value="InterPro"/>
</dbReference>
<accession>Q6LQX3</accession>
<dbReference type="CDD" id="cd04301">
    <property type="entry name" value="NAT_SF"/>
    <property type="match status" value="1"/>
</dbReference>
<feature type="domain" description="N-acetyltransferase" evidence="1">
    <location>
        <begin position="124"/>
        <end position="283"/>
    </location>
</feature>
<gene>
    <name evidence="2" type="ordered locus">PBPRA1899</name>
</gene>
<dbReference type="SUPFAM" id="SSF55729">
    <property type="entry name" value="Acyl-CoA N-acyltransferases (Nat)"/>
    <property type="match status" value="1"/>
</dbReference>
<dbReference type="HOGENOM" id="CLU_955980_0_0_6"/>
<dbReference type="InterPro" id="IPR000182">
    <property type="entry name" value="GNAT_dom"/>
</dbReference>
<dbReference type="eggNOG" id="ENOG5031PCY">
    <property type="taxonomic scope" value="Bacteria"/>
</dbReference>